<evidence type="ECO:0000313" key="4">
    <source>
        <dbReference type="Proteomes" id="UP000188879"/>
    </source>
</evidence>
<dbReference type="PRINTS" id="PR00469">
    <property type="entry name" value="PNDRDTASEII"/>
</dbReference>
<feature type="domain" description="FAD/NAD(P)-binding" evidence="2">
    <location>
        <begin position="4"/>
        <end position="296"/>
    </location>
</feature>
<dbReference type="InterPro" id="IPR023753">
    <property type="entry name" value="FAD/NAD-binding_dom"/>
</dbReference>
<gene>
    <name evidence="3" type="ORF">BKE38_25185</name>
</gene>
<dbReference type="PANTHER" id="PTHR42949">
    <property type="entry name" value="ANAEROBIC GLYCEROL-3-PHOSPHATE DEHYDROGENASE SUBUNIT B"/>
    <property type="match status" value="1"/>
</dbReference>
<evidence type="ECO:0000313" key="3">
    <source>
        <dbReference type="EMBL" id="ONG46531.1"/>
    </source>
</evidence>
<reference evidence="3 4" key="1">
    <citation type="submission" date="2016-10" db="EMBL/GenBank/DDBJ databases">
        <title>Draft Genome sequence of Roseomonas sp. strain M3.</title>
        <authorList>
            <person name="Subhash Y."/>
            <person name="Lee S."/>
        </authorList>
    </citation>
    <scope>NUCLEOTIDE SEQUENCE [LARGE SCALE GENOMIC DNA]</scope>
    <source>
        <strain evidence="3 4">M3</strain>
    </source>
</reference>
<dbReference type="Proteomes" id="UP000188879">
    <property type="component" value="Unassembled WGS sequence"/>
</dbReference>
<evidence type="ECO:0000259" key="2">
    <source>
        <dbReference type="Pfam" id="PF07992"/>
    </source>
</evidence>
<dbReference type="Gene3D" id="3.50.50.60">
    <property type="entry name" value="FAD/NAD(P)-binding domain"/>
    <property type="match status" value="2"/>
</dbReference>
<organism evidence="3 4">
    <name type="scientific">Teichococcus deserti</name>
    <dbReference type="NCBI Taxonomy" id="1817963"/>
    <lineage>
        <taxon>Bacteria</taxon>
        <taxon>Pseudomonadati</taxon>
        <taxon>Pseudomonadota</taxon>
        <taxon>Alphaproteobacteria</taxon>
        <taxon>Acetobacterales</taxon>
        <taxon>Roseomonadaceae</taxon>
        <taxon>Roseomonas</taxon>
    </lineage>
</organism>
<dbReference type="OrthoDB" id="9803192at2"/>
<dbReference type="PANTHER" id="PTHR42949:SF3">
    <property type="entry name" value="ANAEROBIC GLYCEROL-3-PHOSPHATE DEHYDROGENASE SUBUNIT B"/>
    <property type="match status" value="1"/>
</dbReference>
<accession>A0A1V2GV77</accession>
<dbReference type="PRINTS" id="PR00368">
    <property type="entry name" value="FADPNR"/>
</dbReference>
<dbReference type="GO" id="GO:0016491">
    <property type="term" value="F:oxidoreductase activity"/>
    <property type="evidence" value="ECO:0007669"/>
    <property type="project" value="UniProtKB-KW"/>
</dbReference>
<sequence>MATTVIIGAGPAGLTAARTLIAGGVTDVTILERNPEAGGLPRFCGHLGWGFFDYHRIWSGPAYARRLVADARGATLRTNVSVTSLGPGGVLEISTPQGRETLTPRAVLLAAGIRETTRAARLIGGTRPWGVVSTGAFQEMVYAGGQMPFRRPVVLGTELVSFSALLTARHAGIRPVAMIEEAARITARRLGDLFARHILGVPVLTRTKLVSIEGTSRVDGVIVEENGMQRRIDCDGVIVTGRFAPEAALLRGGPLALDPATGGPQIDSFYRTSDPAIFAAGNVLRPVEHSGQAAAEGAAAATAMLRDLAGTLPAPADAIPVTPAGALRYVYPQRVFRDAGAITLYARASQACRGTLRLKAEGRTLVERRIDALPERRITLTIPEGALKKICRVELELA</sequence>
<dbReference type="EMBL" id="MLCO01000316">
    <property type="protein sequence ID" value="ONG46531.1"/>
    <property type="molecule type" value="Genomic_DNA"/>
</dbReference>
<dbReference type="SUPFAM" id="SSF51905">
    <property type="entry name" value="FAD/NAD(P)-binding domain"/>
    <property type="match status" value="1"/>
</dbReference>
<proteinExistence type="predicted"/>
<dbReference type="Pfam" id="PF07992">
    <property type="entry name" value="Pyr_redox_2"/>
    <property type="match status" value="1"/>
</dbReference>
<evidence type="ECO:0000256" key="1">
    <source>
        <dbReference type="ARBA" id="ARBA00023002"/>
    </source>
</evidence>
<name>A0A1V2GV77_9PROT</name>
<keyword evidence="4" id="KW-1185">Reference proteome</keyword>
<keyword evidence="1" id="KW-0560">Oxidoreductase</keyword>
<dbReference type="RefSeq" id="WP_076960029.1">
    <property type="nucleotide sequence ID" value="NZ_MLCO01000316.1"/>
</dbReference>
<dbReference type="AlphaFoldDB" id="A0A1V2GV77"/>
<protein>
    <submittedName>
        <fullName evidence="3">Pyridine nucleotide-disulfide oxidoreductase</fullName>
    </submittedName>
</protein>
<dbReference type="InterPro" id="IPR036188">
    <property type="entry name" value="FAD/NAD-bd_sf"/>
</dbReference>
<dbReference type="InterPro" id="IPR051691">
    <property type="entry name" value="Metab_Enz_Cyan_OpOx_G3PDH"/>
</dbReference>
<comment type="caution">
    <text evidence="3">The sequence shown here is derived from an EMBL/GenBank/DDBJ whole genome shotgun (WGS) entry which is preliminary data.</text>
</comment>